<proteinExistence type="predicted"/>
<evidence type="ECO:0000313" key="2">
    <source>
        <dbReference type="EMBL" id="QDW81149.1"/>
    </source>
</evidence>
<reference evidence="3" key="2">
    <citation type="journal article" date="2019" name="Virology">
        <title>Single nucleotide polymorphism (SNP) frequencies and distribution reveal complex genetic composition of seven novel natural isolates of Cydia pomonella granulovirus.</title>
        <authorList>
            <person name="Fan J."/>
            <person name="Wennmann J.T."/>
            <person name="Wang D."/>
            <person name="Jehle J.A."/>
        </authorList>
    </citation>
    <scope>NUCLEOTIDE SEQUENCE</scope>
    <source>
        <strain evidence="3">CpGV-JQ</strain>
        <strain evidence="4">CpGV-WW</strain>
        <strain evidence="5">CpGV-ZY2</strain>
    </source>
</reference>
<dbReference type="EMBL" id="MN075941">
    <property type="protein sequence ID" value="QDW81149.1"/>
    <property type="molecule type" value="Genomic_DNA"/>
</dbReference>
<organism evidence="1">
    <name type="scientific">Cydia pomonella granulosis virus</name>
    <name type="common">CpGV</name>
    <name type="synonym">Cydia pomonella granulovirus</name>
    <dbReference type="NCBI Taxonomy" id="28289"/>
    <lineage>
        <taxon>Viruses</taxon>
        <taxon>Viruses incertae sedis</taxon>
        <taxon>Naldaviricetes</taxon>
        <taxon>Lefavirales</taxon>
        <taxon>Baculoviridae</taxon>
        <taxon>Betabaculovirus</taxon>
        <taxon>Betabaculovirus cypomonellae</taxon>
    </lineage>
</organism>
<dbReference type="EMBL" id="MN696170">
    <property type="protein sequence ID" value="QGZ00054.1"/>
    <property type="molecule type" value="Genomic_DNA"/>
</dbReference>
<protein>
    <submittedName>
        <fullName evidence="1">ORF89</fullName>
    </submittedName>
</protein>
<organismHost>
    <name type="scientific">Cydia pomonella</name>
    <name type="common">Codling moth</name>
    <dbReference type="NCBI Taxonomy" id="82600"/>
</organismHost>
<evidence type="ECO:0000313" key="5">
    <source>
        <dbReference type="EMBL" id="QGZ00054.1"/>
    </source>
</evidence>
<dbReference type="EMBL" id="MN696169">
    <property type="protein sequence ID" value="QGY99911.1"/>
    <property type="molecule type" value="Genomic_DNA"/>
</dbReference>
<reference evidence="1" key="1">
    <citation type="journal article" date="2014" name="Proc. Natl. Acad. Sci. U.S.A.">
        <title>Baculovirus resistance in codling moth is virus isolate-dependent and the consequence of a mutation in viral gene pe38.</title>
        <authorList>
            <person name="Gebhardt M.M."/>
            <person name="Eberle K.E."/>
            <person name="Radtke P."/>
            <person name="Jehle J.A."/>
        </authorList>
    </citation>
    <scope>NUCLEOTIDE SEQUENCE</scope>
    <source>
        <strain evidence="1">CpGV-S</strain>
    </source>
</reference>
<evidence type="ECO:0000313" key="4">
    <source>
        <dbReference type="EMBL" id="QGY99911.1"/>
    </source>
</evidence>
<sequence>MSSTDMITVFLLGIALLILIVTTPANPLIMIGARLVDSTRVNVGAYIHVLERDGDRLFVVEPERALLFNTAGVLYYYFEGGASRRFCPAGEQAIVRIGTADIRLINETGTYNITCTGTGSLGLYEHFKSDSVEWQMPVYNDSNSIIDIINYLIRSGSAQIT</sequence>
<dbReference type="EMBL" id="MN696166">
    <property type="protein sequence ID" value="QGY99486.1"/>
    <property type="molecule type" value="Genomic_DNA"/>
</dbReference>
<reference evidence="2" key="3">
    <citation type="journal article" date="2019" name="Viruses">
        <title>Genome Analysis of A Novel South African Cydia pomonella granulovirus (CpGV-SA) with Resistance-Breaking Potential.</title>
        <authorList>
            <person name="Motsoeneng B."/>
            <person name="Jukes M.D."/>
            <person name="Knox C.M."/>
            <person name="Hill M.P."/>
            <person name="Moore S.D."/>
        </authorList>
    </citation>
    <scope>NUCLEOTIDE SEQUENCE</scope>
    <source>
        <strain evidence="2">CpGV-SA</strain>
    </source>
</reference>
<evidence type="ECO:0000313" key="3">
    <source>
        <dbReference type="EMBL" id="QGY99486.1"/>
    </source>
</evidence>
<dbReference type="InterPro" id="IPR006883">
    <property type="entry name" value="AcMNPV_PIF-4"/>
</dbReference>
<name>A0A097P0Q3_GVCP</name>
<evidence type="ECO:0000313" key="1">
    <source>
        <dbReference type="EMBL" id="AIU36736.1"/>
    </source>
</evidence>
<dbReference type="Pfam" id="PF04798">
    <property type="entry name" value="Baculo_19"/>
    <property type="match status" value="1"/>
</dbReference>
<gene>
    <name evidence="1" type="primary">orf89</name>
</gene>
<dbReference type="EMBL" id="KM217573">
    <property type="protein sequence ID" value="AIU36736.1"/>
    <property type="molecule type" value="Genomic_DNA"/>
</dbReference>
<accession>A0A097P0Q3</accession>